<keyword evidence="1" id="KW-0812">Transmembrane</keyword>
<dbReference type="EMBL" id="FLRC01000033">
    <property type="protein sequence ID" value="SBT26317.1"/>
    <property type="molecule type" value="Genomic_DNA"/>
</dbReference>
<keyword evidence="1" id="KW-0472">Membrane</keyword>
<organism evidence="2 4">
    <name type="scientific">Orrella dioscoreae</name>
    <dbReference type="NCBI Taxonomy" id="1851544"/>
    <lineage>
        <taxon>Bacteria</taxon>
        <taxon>Pseudomonadati</taxon>
        <taxon>Pseudomonadota</taxon>
        <taxon>Betaproteobacteria</taxon>
        <taxon>Burkholderiales</taxon>
        <taxon>Alcaligenaceae</taxon>
        <taxon>Orrella</taxon>
    </lineage>
</organism>
<keyword evidence="1" id="KW-1133">Transmembrane helix</keyword>
<dbReference type="Proteomes" id="UP000078558">
    <property type="component" value="Chromosome I"/>
</dbReference>
<proteinExistence type="predicted"/>
<dbReference type="RefSeq" id="WP_067755875.1">
    <property type="nucleotide sequence ID" value="NZ_LT907988.1"/>
</dbReference>
<dbReference type="STRING" id="1851544.ODI_04090"/>
<name>A0A1C3K4L0_9BURK</name>
<evidence type="ECO:0000256" key="1">
    <source>
        <dbReference type="SAM" id="Phobius"/>
    </source>
</evidence>
<reference evidence="2 4" key="1">
    <citation type="submission" date="2016-06" db="EMBL/GenBank/DDBJ databases">
        <authorList>
            <person name="Kjaerup R.B."/>
            <person name="Dalgaard T.S."/>
            <person name="Juul-Madsen H.R."/>
        </authorList>
    </citation>
    <scope>NUCLEOTIDE SEQUENCE [LARGE SCALE GENOMIC DNA]</scope>
    <source>
        <strain evidence="2">Orrdi1</strain>
    </source>
</reference>
<evidence type="ECO:0000313" key="2">
    <source>
        <dbReference type="EMBL" id="SBT26317.1"/>
    </source>
</evidence>
<reference evidence="3 4" key="2">
    <citation type="submission" date="2017-08" db="EMBL/GenBank/DDBJ databases">
        <authorList>
            <person name="de Groot N.N."/>
        </authorList>
    </citation>
    <scope>NUCLEOTIDE SEQUENCE [LARGE SCALE GENOMIC DNA]</scope>
    <source>
        <strain evidence="3">Orrdi1</strain>
    </source>
</reference>
<dbReference type="AlphaFoldDB" id="A0A1C3K4L0"/>
<keyword evidence="4" id="KW-1185">Reference proteome</keyword>
<protein>
    <recommendedName>
        <fullName evidence="5">TRANSMEMBRANE PROTEIN</fullName>
    </recommendedName>
</protein>
<feature type="transmembrane region" description="Helical" evidence="1">
    <location>
        <begin position="6"/>
        <end position="24"/>
    </location>
</feature>
<evidence type="ECO:0000313" key="3">
    <source>
        <dbReference type="EMBL" id="SOE46430.1"/>
    </source>
</evidence>
<dbReference type="OrthoDB" id="9156649at2"/>
<dbReference type="KEGG" id="odi:ODI_R0292"/>
<evidence type="ECO:0008006" key="5">
    <source>
        <dbReference type="Google" id="ProtNLM"/>
    </source>
</evidence>
<evidence type="ECO:0000313" key="4">
    <source>
        <dbReference type="Proteomes" id="UP000078558"/>
    </source>
</evidence>
<sequence length="225" mass="25003">MVAPFLWIALLAVVLAVPGLIMLLSSGRRRAAHERRPRLRPVRRLIGLLMVLLAAALGLLAVSVVQYARLLSDAPVGTISFVRNQPQQFIATLDLPNVGQRTFPLNGDAWQLDARVVRWRLPALLAGMPPLYKVERLSGRYEDIDQERSAPRSVHDLRAFPTPDVGALKRRFPAWLPFVDVQVGSAAYLPMLDGGTFRLFMDPRGALFARPADPKTEALLRDAGW</sequence>
<dbReference type="EMBL" id="LT907988">
    <property type="protein sequence ID" value="SOE46430.1"/>
    <property type="molecule type" value="Genomic_DNA"/>
</dbReference>
<accession>A0A1C3K4L0</accession>
<feature type="transmembrane region" description="Helical" evidence="1">
    <location>
        <begin position="45"/>
        <end position="68"/>
    </location>
</feature>
<gene>
    <name evidence="2" type="ORF">ODI_04090</name>
    <name evidence="3" type="ORF">ODI_R0292</name>
</gene>